<dbReference type="EMBL" id="MRZV01000490">
    <property type="protein sequence ID" value="PIK48952.1"/>
    <property type="molecule type" value="Genomic_DNA"/>
</dbReference>
<gene>
    <name evidence="6" type="ORF">BSL78_14165</name>
</gene>
<sequence length="177" mass="20729">MAKAYSSAGNDVFYYRFLDLPSASPWPEWMGVLHGDEIMYAFGYPLNPETDIRTKSCLSKKMMRYWANFARTGNPNAPEDDFNGPEWPLYTDTGQEFLTLDEDLGKDIRKVGRGPRADKCAFWNQYLPKLETQTGDIKEAEISWKEEFDKWRTDYMVNWKAEFDHYVNNKDNECNNS</sequence>
<dbReference type="InterPro" id="IPR014788">
    <property type="entry name" value="AChE_tetra"/>
</dbReference>
<feature type="domain" description="Acetylcholinesterase tetramerisation" evidence="5">
    <location>
        <begin position="139"/>
        <end position="174"/>
    </location>
</feature>
<dbReference type="InterPro" id="IPR050654">
    <property type="entry name" value="AChE-related_enzymes"/>
</dbReference>
<evidence type="ECO:0000313" key="7">
    <source>
        <dbReference type="Proteomes" id="UP000230750"/>
    </source>
</evidence>
<name>A0A2G8KLR5_STIJA</name>
<dbReference type="AlphaFoldDB" id="A0A2G8KLR5"/>
<dbReference type="InterPro" id="IPR029058">
    <property type="entry name" value="AB_hydrolase_fold"/>
</dbReference>
<comment type="caution">
    <text evidence="6">The sequence shown here is derived from an EMBL/GenBank/DDBJ whole genome shotgun (WGS) entry which is preliminary data.</text>
</comment>
<feature type="domain" description="Carboxylesterase type B" evidence="4">
    <location>
        <begin position="2"/>
        <end position="123"/>
    </location>
</feature>
<dbReference type="GO" id="GO:0005615">
    <property type="term" value="C:extracellular space"/>
    <property type="evidence" value="ECO:0007669"/>
    <property type="project" value="TreeGrafter"/>
</dbReference>
<evidence type="ECO:0000259" key="4">
    <source>
        <dbReference type="Pfam" id="PF00135"/>
    </source>
</evidence>
<dbReference type="Gene3D" id="3.40.50.1820">
    <property type="entry name" value="alpha/beta hydrolase"/>
    <property type="match status" value="1"/>
</dbReference>
<accession>A0A2G8KLR5</accession>
<evidence type="ECO:0000256" key="2">
    <source>
        <dbReference type="ARBA" id="ARBA00022487"/>
    </source>
</evidence>
<evidence type="ECO:0000256" key="1">
    <source>
        <dbReference type="ARBA" id="ARBA00005964"/>
    </source>
</evidence>
<evidence type="ECO:0000313" key="6">
    <source>
        <dbReference type="EMBL" id="PIK48952.1"/>
    </source>
</evidence>
<dbReference type="GO" id="GO:0006581">
    <property type="term" value="P:acetylcholine catabolic process"/>
    <property type="evidence" value="ECO:0007669"/>
    <property type="project" value="TreeGrafter"/>
</dbReference>
<dbReference type="GO" id="GO:0005886">
    <property type="term" value="C:plasma membrane"/>
    <property type="evidence" value="ECO:0007669"/>
    <property type="project" value="TreeGrafter"/>
</dbReference>
<proteinExistence type="inferred from homology"/>
<comment type="similarity">
    <text evidence="1">Belongs to the type-B carboxylesterase/lipase family.</text>
</comment>
<dbReference type="Pfam" id="PF08674">
    <property type="entry name" value="AChE_tetra"/>
    <property type="match status" value="1"/>
</dbReference>
<dbReference type="Pfam" id="PF00135">
    <property type="entry name" value="COesterase"/>
    <property type="match status" value="1"/>
</dbReference>
<dbReference type="GO" id="GO:0019695">
    <property type="term" value="P:choline metabolic process"/>
    <property type="evidence" value="ECO:0007669"/>
    <property type="project" value="TreeGrafter"/>
</dbReference>
<dbReference type="SUPFAM" id="SSF53474">
    <property type="entry name" value="alpha/beta-Hydrolases"/>
    <property type="match status" value="1"/>
</dbReference>
<dbReference type="PANTHER" id="PTHR43918">
    <property type="entry name" value="ACETYLCHOLINESTERASE"/>
    <property type="match status" value="1"/>
</dbReference>
<dbReference type="InterPro" id="IPR002018">
    <property type="entry name" value="CarbesteraseB"/>
</dbReference>
<keyword evidence="3" id="KW-0378">Hydrolase</keyword>
<organism evidence="6 7">
    <name type="scientific">Stichopus japonicus</name>
    <name type="common">Sea cucumber</name>
    <dbReference type="NCBI Taxonomy" id="307972"/>
    <lineage>
        <taxon>Eukaryota</taxon>
        <taxon>Metazoa</taxon>
        <taxon>Echinodermata</taxon>
        <taxon>Eleutherozoa</taxon>
        <taxon>Echinozoa</taxon>
        <taxon>Holothuroidea</taxon>
        <taxon>Aspidochirotacea</taxon>
        <taxon>Aspidochirotida</taxon>
        <taxon>Stichopodidae</taxon>
        <taxon>Apostichopus</taxon>
    </lineage>
</organism>
<protein>
    <submittedName>
        <fullName evidence="6">Putative cholinesterase 2</fullName>
    </submittedName>
</protein>
<dbReference type="Proteomes" id="UP000230750">
    <property type="component" value="Unassembled WGS sequence"/>
</dbReference>
<reference evidence="6 7" key="1">
    <citation type="journal article" date="2017" name="PLoS Biol.">
        <title>The sea cucumber genome provides insights into morphological evolution and visceral regeneration.</title>
        <authorList>
            <person name="Zhang X."/>
            <person name="Sun L."/>
            <person name="Yuan J."/>
            <person name="Sun Y."/>
            <person name="Gao Y."/>
            <person name="Zhang L."/>
            <person name="Li S."/>
            <person name="Dai H."/>
            <person name="Hamel J.F."/>
            <person name="Liu C."/>
            <person name="Yu Y."/>
            <person name="Liu S."/>
            <person name="Lin W."/>
            <person name="Guo K."/>
            <person name="Jin S."/>
            <person name="Xu P."/>
            <person name="Storey K.B."/>
            <person name="Huan P."/>
            <person name="Zhang T."/>
            <person name="Zhou Y."/>
            <person name="Zhang J."/>
            <person name="Lin C."/>
            <person name="Li X."/>
            <person name="Xing L."/>
            <person name="Huo D."/>
            <person name="Sun M."/>
            <person name="Wang L."/>
            <person name="Mercier A."/>
            <person name="Li F."/>
            <person name="Yang H."/>
            <person name="Xiang J."/>
        </authorList>
    </citation>
    <scope>NUCLEOTIDE SEQUENCE [LARGE SCALE GENOMIC DNA]</scope>
    <source>
        <strain evidence="6">Shaxun</strain>
        <tissue evidence="6">Muscle</tissue>
    </source>
</reference>
<dbReference type="OrthoDB" id="9000293at2759"/>
<dbReference type="PANTHER" id="PTHR43918:SF12">
    <property type="entry name" value="ACETYLCHOLINESTERASE 1"/>
    <property type="match status" value="1"/>
</dbReference>
<evidence type="ECO:0000259" key="5">
    <source>
        <dbReference type="Pfam" id="PF08674"/>
    </source>
</evidence>
<keyword evidence="7" id="KW-1185">Reference proteome</keyword>
<dbReference type="STRING" id="307972.A0A2G8KLR5"/>
<keyword evidence="2" id="KW-0719">Serine esterase</keyword>
<dbReference type="GO" id="GO:0003990">
    <property type="term" value="F:acetylcholinesterase activity"/>
    <property type="evidence" value="ECO:0007669"/>
    <property type="project" value="TreeGrafter"/>
</dbReference>
<evidence type="ECO:0000256" key="3">
    <source>
        <dbReference type="ARBA" id="ARBA00022801"/>
    </source>
</evidence>